<dbReference type="PANTHER" id="PTHR30290">
    <property type="entry name" value="PERIPLASMIC BINDING COMPONENT OF ABC TRANSPORTER"/>
    <property type="match status" value="1"/>
</dbReference>
<dbReference type="GO" id="GO:0015833">
    <property type="term" value="P:peptide transport"/>
    <property type="evidence" value="ECO:0007669"/>
    <property type="project" value="TreeGrafter"/>
</dbReference>
<accession>A0AA96WLV9</accession>
<dbReference type="Gene3D" id="3.10.105.10">
    <property type="entry name" value="Dipeptide-binding Protein, Domain 3"/>
    <property type="match status" value="1"/>
</dbReference>
<reference evidence="6" key="1">
    <citation type="submission" date="2020-05" db="EMBL/GenBank/DDBJ databases">
        <authorList>
            <person name="Zhu T."/>
            <person name="Keshari N."/>
            <person name="Lu X."/>
        </authorList>
    </citation>
    <scope>NUCLEOTIDE SEQUENCE</scope>
    <source>
        <strain evidence="6">NK1-12</strain>
    </source>
</reference>
<evidence type="ECO:0000256" key="3">
    <source>
        <dbReference type="ARBA" id="ARBA00022729"/>
    </source>
</evidence>
<dbReference type="Gene3D" id="3.40.190.10">
    <property type="entry name" value="Periplasmic binding protein-like II"/>
    <property type="match status" value="1"/>
</dbReference>
<evidence type="ECO:0000256" key="2">
    <source>
        <dbReference type="ARBA" id="ARBA00022448"/>
    </source>
</evidence>
<evidence type="ECO:0000259" key="5">
    <source>
        <dbReference type="Pfam" id="PF00496"/>
    </source>
</evidence>
<gene>
    <name evidence="6" type="ORF">HJG54_32630</name>
</gene>
<dbReference type="SUPFAM" id="SSF53850">
    <property type="entry name" value="Periplasmic binding protein-like II"/>
    <property type="match status" value="1"/>
</dbReference>
<dbReference type="PIRSF" id="PIRSF002741">
    <property type="entry name" value="MppA"/>
    <property type="match status" value="1"/>
</dbReference>
<dbReference type="CDD" id="cd00995">
    <property type="entry name" value="PBP2_NikA_DppA_OppA_like"/>
    <property type="match status" value="1"/>
</dbReference>
<comment type="similarity">
    <text evidence="1">Belongs to the bacterial solute-binding protein 5 family.</text>
</comment>
<dbReference type="RefSeq" id="WP_316435986.1">
    <property type="nucleotide sequence ID" value="NZ_CP053587.1"/>
</dbReference>
<evidence type="ECO:0000313" key="6">
    <source>
        <dbReference type="EMBL" id="WNZ27604.1"/>
    </source>
</evidence>
<feature type="domain" description="Solute-binding protein family 5" evidence="5">
    <location>
        <begin position="97"/>
        <end position="468"/>
    </location>
</feature>
<dbReference type="GO" id="GO:1904680">
    <property type="term" value="F:peptide transmembrane transporter activity"/>
    <property type="evidence" value="ECO:0007669"/>
    <property type="project" value="TreeGrafter"/>
</dbReference>
<name>A0AA96WLV9_9CYAN</name>
<feature type="signal peptide" evidence="4">
    <location>
        <begin position="1"/>
        <end position="34"/>
    </location>
</feature>
<feature type="chain" id="PRO_5041652369" evidence="4">
    <location>
        <begin position="35"/>
        <end position="547"/>
    </location>
</feature>
<dbReference type="GO" id="GO:0043190">
    <property type="term" value="C:ATP-binding cassette (ABC) transporter complex"/>
    <property type="evidence" value="ECO:0007669"/>
    <property type="project" value="InterPro"/>
</dbReference>
<dbReference type="Gene3D" id="3.90.76.10">
    <property type="entry name" value="Dipeptide-binding Protein, Domain 1"/>
    <property type="match status" value="1"/>
</dbReference>
<evidence type="ECO:0000256" key="4">
    <source>
        <dbReference type="SAM" id="SignalP"/>
    </source>
</evidence>
<dbReference type="PANTHER" id="PTHR30290:SF9">
    <property type="entry name" value="OLIGOPEPTIDE-BINDING PROTEIN APPA"/>
    <property type="match status" value="1"/>
</dbReference>
<dbReference type="Pfam" id="PF00496">
    <property type="entry name" value="SBP_bac_5"/>
    <property type="match status" value="1"/>
</dbReference>
<protein>
    <submittedName>
        <fullName evidence="6">ABC transporter substrate-binding protein</fullName>
    </submittedName>
</protein>
<proteinExistence type="inferred from homology"/>
<dbReference type="InterPro" id="IPR030678">
    <property type="entry name" value="Peptide/Ni-bd"/>
</dbReference>
<organism evidence="6">
    <name type="scientific">Leptolyngbya sp. NK1-12</name>
    <dbReference type="NCBI Taxonomy" id="2547451"/>
    <lineage>
        <taxon>Bacteria</taxon>
        <taxon>Bacillati</taxon>
        <taxon>Cyanobacteriota</taxon>
        <taxon>Cyanophyceae</taxon>
        <taxon>Leptolyngbyales</taxon>
        <taxon>Leptolyngbyaceae</taxon>
        <taxon>Leptolyngbya group</taxon>
        <taxon>Leptolyngbya</taxon>
    </lineage>
</organism>
<dbReference type="AlphaFoldDB" id="A0AA96WLV9"/>
<dbReference type="InterPro" id="IPR039424">
    <property type="entry name" value="SBP_5"/>
</dbReference>
<dbReference type="EMBL" id="CP053587">
    <property type="protein sequence ID" value="WNZ27604.1"/>
    <property type="molecule type" value="Genomic_DNA"/>
</dbReference>
<keyword evidence="3 4" id="KW-0732">Signal</keyword>
<dbReference type="InterPro" id="IPR000914">
    <property type="entry name" value="SBP_5_dom"/>
</dbReference>
<sequence length="547" mass="60470">MLQDTSRVGTKSLRRSLWGLVLAALALTACTNNASNSASNSTNTGTGSESAQAGGALVWARYGDADSLDPQRTTTTLSWQIFDQLYDTLLAFNDQGEIVPNLAKSWQVSKDGKEVTFTLNEGITCHDGSAFDATDVKYTAERATDAKNPSVTKGAWGPIAAVEVVDPQTVRFKFSSPFGAFVSFMADPFASMLCDSNEALGDQFGVSQAIGTGPWKLVNWTKGDQIELEKNPDYKKFGRPVENPGAPYLDKLIVRQIPEAQARLAGLQTGEVQLIVNPPLDDLDSVRNDSNLELHVAKNTGQNFFFEFTISRPPFNDIRARQAVAHAVDVDAAIQTAFGEGLVEREKCPISRGVFGNDQDFCGQFTYEYNPEKAKQLLAEMGYGPDKPMEVILMTSTGDNREKMVQIFQSQLGQVGINAKIETMDIGSLNARVKQENEKKAGVSTFDMMDWAWFDPDILYQLWHSPGAYSGYQSKELDTLLQKTRTTVDPEQRKQAVNNAMEYLLKNAIHVPLYTPGSLWVYATRKEVQGYKIGPFNRPVFNDVRLQ</sequence>
<dbReference type="PROSITE" id="PS51257">
    <property type="entry name" value="PROKAR_LIPOPROTEIN"/>
    <property type="match status" value="1"/>
</dbReference>
<keyword evidence="2" id="KW-0813">Transport</keyword>
<evidence type="ECO:0000256" key="1">
    <source>
        <dbReference type="ARBA" id="ARBA00005695"/>
    </source>
</evidence>
<dbReference type="GO" id="GO:0042597">
    <property type="term" value="C:periplasmic space"/>
    <property type="evidence" value="ECO:0007669"/>
    <property type="project" value="UniProtKB-ARBA"/>
</dbReference>